<dbReference type="AlphaFoldDB" id="C0CGT6"/>
<dbReference type="HOGENOM" id="CLU_528604_0_0_9"/>
<feature type="region of interest" description="Disordered" evidence="1">
    <location>
        <begin position="467"/>
        <end position="520"/>
    </location>
</feature>
<feature type="compositionally biased region" description="Acidic residues" evidence="1">
    <location>
        <begin position="270"/>
        <end position="302"/>
    </location>
</feature>
<reference evidence="3 4" key="1">
    <citation type="submission" date="2009-01" db="EMBL/GenBank/DDBJ databases">
        <authorList>
            <person name="Fulton L."/>
            <person name="Clifton S."/>
            <person name="Fulton B."/>
            <person name="Xu J."/>
            <person name="Minx P."/>
            <person name="Pepin K.H."/>
            <person name="Johnson M."/>
            <person name="Bhonagiri V."/>
            <person name="Nash W.E."/>
            <person name="Mardis E.R."/>
            <person name="Wilson R.K."/>
        </authorList>
    </citation>
    <scope>NUCLEOTIDE SEQUENCE [LARGE SCALE GENOMIC DNA]</scope>
    <source>
        <strain evidence="4">DSM 10507 / JCM 14656 / S5a33</strain>
    </source>
</reference>
<evidence type="ECO:0000313" key="3">
    <source>
        <dbReference type="EMBL" id="EEG50992.1"/>
    </source>
</evidence>
<dbReference type="EMBL" id="ACBZ01000002">
    <property type="protein sequence ID" value="EEG50992.1"/>
    <property type="molecule type" value="Genomic_DNA"/>
</dbReference>
<dbReference type="Proteomes" id="UP000003100">
    <property type="component" value="Unassembled WGS sequence"/>
</dbReference>
<dbReference type="eggNOG" id="ENOG5033GEK">
    <property type="taxonomic scope" value="Bacteria"/>
</dbReference>
<keyword evidence="2" id="KW-0812">Transmembrane</keyword>
<protein>
    <submittedName>
        <fullName evidence="3">Uncharacterized protein</fullName>
    </submittedName>
</protein>
<evidence type="ECO:0000256" key="2">
    <source>
        <dbReference type="SAM" id="Phobius"/>
    </source>
</evidence>
<proteinExistence type="predicted"/>
<organism evidence="3 4">
    <name type="scientific">Blautia hydrogenotrophica (strain DSM 10507 / JCM 14656 / S5a33)</name>
    <name type="common">Ruminococcus hydrogenotrophicus</name>
    <dbReference type="NCBI Taxonomy" id="476272"/>
    <lineage>
        <taxon>Bacteria</taxon>
        <taxon>Bacillati</taxon>
        <taxon>Bacillota</taxon>
        <taxon>Clostridia</taxon>
        <taxon>Lachnospirales</taxon>
        <taxon>Lachnospiraceae</taxon>
        <taxon>Blautia</taxon>
    </lineage>
</organism>
<accession>C0CGT6</accession>
<feature type="region of interest" description="Disordered" evidence="1">
    <location>
        <begin position="145"/>
        <end position="302"/>
    </location>
</feature>
<feature type="compositionally biased region" description="Acidic residues" evidence="1">
    <location>
        <begin position="203"/>
        <end position="213"/>
    </location>
</feature>
<sequence>MILSHFVSLIRIYEVNIMRKLERNYSGTRKMFRIMSVILILCMLMSTVSLQRILADEPAKLSKESLIPSSVVVSAPIALSNISLPQSEYGSLAWENGSAVPNSYEGTYAVIFKSNGRGDLSQISGYDAGSGTLKGTVRVVVKSLEPTPTATPSPTAEVTPEVTVQPTQTPVPETTEEPEETPAPENTGEPDKNTGEEPSKDSDGEDSEKEDAADEGKDSEDGATEENGDSSSDGEEEQGELGKEDTDDSDEQPDDQDSEKNEPDKGSEDGEKEESEGEENSGEDADQAQTDTDEDDDEKDEAADDIEEGINDITEEDLKEVAEEQPQTVDPEAVPQDQATVATQNHTCNGINVSGDFLPWYVQFRVSSGDGYEFSNESEANIFQSYELELWDLMNNQPYEIPEGKYVTVSIPVREGYEYTIEHLLEDGSSETIIPTVYGSTMVFSVDSFSPFGIAGSKPLVGDEIAENGYKKDTPTPTAKPSAGTSDRNVVSEKNSGAENTENINYNESNSSSKNSSSVERTVTYKNTTAKAVQTGDTTAILPFVILAIAGLVVVAAIVIIILVLNSKRRK</sequence>
<keyword evidence="2" id="KW-1133">Transmembrane helix</keyword>
<evidence type="ECO:0000256" key="1">
    <source>
        <dbReference type="SAM" id="MobiDB-lite"/>
    </source>
</evidence>
<name>C0CGT6_BLAHS</name>
<keyword evidence="4" id="KW-1185">Reference proteome</keyword>
<feature type="compositionally biased region" description="Acidic residues" evidence="1">
    <location>
        <begin position="221"/>
        <end position="257"/>
    </location>
</feature>
<keyword evidence="2" id="KW-0472">Membrane</keyword>
<feature type="compositionally biased region" description="Low complexity" evidence="1">
    <location>
        <begin position="499"/>
        <end position="520"/>
    </location>
</feature>
<dbReference type="PATRIC" id="fig|476272.21.peg.3055"/>
<evidence type="ECO:0000313" key="4">
    <source>
        <dbReference type="Proteomes" id="UP000003100"/>
    </source>
</evidence>
<feature type="compositionally biased region" description="Basic and acidic residues" evidence="1">
    <location>
        <begin position="258"/>
        <end position="269"/>
    </location>
</feature>
<gene>
    <name evidence="3" type="ORF">RUMHYD_00049</name>
</gene>
<feature type="transmembrane region" description="Helical" evidence="2">
    <location>
        <begin position="541"/>
        <end position="565"/>
    </location>
</feature>
<comment type="caution">
    <text evidence="3">The sequence shown here is derived from an EMBL/GenBank/DDBJ whole genome shotgun (WGS) entry which is preliminary data.</text>
</comment>
<feature type="compositionally biased region" description="Polar residues" evidence="1">
    <location>
        <begin position="475"/>
        <end position="498"/>
    </location>
</feature>
<reference evidence="3 4" key="2">
    <citation type="submission" date="2009-02" db="EMBL/GenBank/DDBJ databases">
        <title>Draft genome sequence of Blautia hydrogenotrophica DSM 10507 (Ruminococcus hydrogenotrophicus DSM 10507).</title>
        <authorList>
            <person name="Sudarsanam P."/>
            <person name="Ley R."/>
            <person name="Guruge J."/>
            <person name="Turnbaugh P.J."/>
            <person name="Mahowald M."/>
            <person name="Liep D."/>
            <person name="Gordon J."/>
        </authorList>
    </citation>
    <scope>NUCLEOTIDE SEQUENCE [LARGE SCALE GENOMIC DNA]</scope>
    <source>
        <strain evidence="4">DSM 10507 / JCM 14656 / S5a33</strain>
    </source>
</reference>
<feature type="compositionally biased region" description="Basic and acidic residues" evidence="1">
    <location>
        <begin position="189"/>
        <end position="202"/>
    </location>
</feature>
<feature type="compositionally biased region" description="Low complexity" evidence="1">
    <location>
        <begin position="145"/>
        <end position="173"/>
    </location>
</feature>